<reference evidence="1 2" key="1">
    <citation type="submission" date="2019-05" db="EMBL/GenBank/DDBJ databases">
        <title>Another draft genome of Portunus trituberculatus and its Hox gene families provides insights of decapod evolution.</title>
        <authorList>
            <person name="Jeong J.-H."/>
            <person name="Song I."/>
            <person name="Kim S."/>
            <person name="Choi T."/>
            <person name="Kim D."/>
            <person name="Ryu S."/>
            <person name="Kim W."/>
        </authorList>
    </citation>
    <scope>NUCLEOTIDE SEQUENCE [LARGE SCALE GENOMIC DNA]</scope>
    <source>
        <tissue evidence="1">Muscle</tissue>
    </source>
</reference>
<name>A0A5B7E3L3_PORTR</name>
<organism evidence="1 2">
    <name type="scientific">Portunus trituberculatus</name>
    <name type="common">Swimming crab</name>
    <name type="synonym">Neptunus trituberculatus</name>
    <dbReference type="NCBI Taxonomy" id="210409"/>
    <lineage>
        <taxon>Eukaryota</taxon>
        <taxon>Metazoa</taxon>
        <taxon>Ecdysozoa</taxon>
        <taxon>Arthropoda</taxon>
        <taxon>Crustacea</taxon>
        <taxon>Multicrustacea</taxon>
        <taxon>Malacostraca</taxon>
        <taxon>Eumalacostraca</taxon>
        <taxon>Eucarida</taxon>
        <taxon>Decapoda</taxon>
        <taxon>Pleocyemata</taxon>
        <taxon>Brachyura</taxon>
        <taxon>Eubrachyura</taxon>
        <taxon>Portunoidea</taxon>
        <taxon>Portunidae</taxon>
        <taxon>Portuninae</taxon>
        <taxon>Portunus</taxon>
    </lineage>
</organism>
<evidence type="ECO:0000313" key="2">
    <source>
        <dbReference type="Proteomes" id="UP000324222"/>
    </source>
</evidence>
<keyword evidence="2" id="KW-1185">Reference proteome</keyword>
<dbReference type="EMBL" id="VSRR010001796">
    <property type="protein sequence ID" value="MPC27746.1"/>
    <property type="molecule type" value="Genomic_DNA"/>
</dbReference>
<proteinExistence type="predicted"/>
<dbReference type="Proteomes" id="UP000324222">
    <property type="component" value="Unassembled WGS sequence"/>
</dbReference>
<sequence length="177" mass="19423">MRNCFSGAVSQHSHLTLTGQLPSHKHTNVKMFSSDSLQDQPSPKPLSSPSTHAFHLLLEGFQCKVGDYDRCGRFRVPIYTFPSGASLQVWVVSSSTFLHATSTILVGSPCLATLASRALMQLFDQHVSVPTLSPAAITGCATFRNTSSRKTVTYNPTSSLPLQNKYIQRKHTHFMGN</sequence>
<gene>
    <name evidence="1" type="ORF">E2C01_020924</name>
</gene>
<protein>
    <submittedName>
        <fullName evidence="1">Uncharacterized protein</fullName>
    </submittedName>
</protein>
<dbReference type="AlphaFoldDB" id="A0A5B7E3L3"/>
<comment type="caution">
    <text evidence="1">The sequence shown here is derived from an EMBL/GenBank/DDBJ whole genome shotgun (WGS) entry which is preliminary data.</text>
</comment>
<evidence type="ECO:0000313" key="1">
    <source>
        <dbReference type="EMBL" id="MPC27746.1"/>
    </source>
</evidence>
<accession>A0A5B7E3L3</accession>